<dbReference type="EMBL" id="JADJEV010000005">
    <property type="protein sequence ID" value="MBK6974922.1"/>
    <property type="molecule type" value="Genomic_DNA"/>
</dbReference>
<accession>A0A9D7E6S5</accession>
<name>A0A9D7E6S5_9PROT</name>
<dbReference type="Proteomes" id="UP000807785">
    <property type="component" value="Unassembled WGS sequence"/>
</dbReference>
<reference evidence="2" key="1">
    <citation type="submission" date="2020-10" db="EMBL/GenBank/DDBJ databases">
        <title>Connecting structure to function with the recovery of over 1000 high-quality activated sludge metagenome-assembled genomes encoding full-length rRNA genes using long-read sequencing.</title>
        <authorList>
            <person name="Singleton C.M."/>
            <person name="Petriglieri F."/>
            <person name="Kristensen J.M."/>
            <person name="Kirkegaard R.H."/>
            <person name="Michaelsen T.Y."/>
            <person name="Andersen M.H."/>
            <person name="Karst S.M."/>
            <person name="Dueholm M.S."/>
            <person name="Nielsen P.H."/>
            <person name="Albertsen M."/>
        </authorList>
    </citation>
    <scope>NUCLEOTIDE SEQUENCE</scope>
    <source>
        <strain evidence="2">Bjer_18-Q3-R1-45_BAT3C.347</strain>
    </source>
</reference>
<dbReference type="AlphaFoldDB" id="A0A9D7E6S5"/>
<organism evidence="2 3">
    <name type="scientific">Candidatus Methylophosphatis roskildensis</name>
    <dbReference type="NCBI Taxonomy" id="2899263"/>
    <lineage>
        <taxon>Bacteria</taxon>
        <taxon>Pseudomonadati</taxon>
        <taxon>Pseudomonadota</taxon>
        <taxon>Betaproteobacteria</taxon>
        <taxon>Nitrosomonadales</taxon>
        <taxon>Sterolibacteriaceae</taxon>
        <taxon>Candidatus Methylophosphatis</taxon>
    </lineage>
</organism>
<sequence length="342" mass="36984">MKAPAVLFRAQELAFRTQYAELKERVRAAGGLLPGTPGTLALRAGSGHGYWYRVYYPVPGKQSEQLIGRQDDEVAAQDMRERMAFAEWVAAQVASLRKLGFQVADKAVARVLVELHNRQAFAAGLVLVGTLGYMAWLNELGAIAVSARTLDIDLARRQPLKLAAPLPFLETMLATQLPFVEVPALPSAGPATSVKLPGVQGLRVDVLAPGSKLGALVRVPELQWFAQAIPFYDYLLDQPEPAAMLAGGHCVPVRLPQAARLVWHKLYSSTRRKGFPEKAEKDRRQALVLAAVLAEVDADAIARAFGEAPAAMHRGLPPLRADLLARSAGHTELQAVLAQCLG</sequence>
<dbReference type="Pfam" id="PF12281">
    <property type="entry name" value="NTP_transf_8"/>
    <property type="match status" value="1"/>
</dbReference>
<evidence type="ECO:0000313" key="3">
    <source>
        <dbReference type="Proteomes" id="UP000807785"/>
    </source>
</evidence>
<evidence type="ECO:0000259" key="1">
    <source>
        <dbReference type="Pfam" id="PF12281"/>
    </source>
</evidence>
<dbReference type="InterPro" id="IPR058575">
    <property type="entry name" value="NTP_transf_8_dom"/>
</dbReference>
<protein>
    <recommendedName>
        <fullName evidence="1">Nucleotidyltransferase-like domain-containing protein</fullName>
    </recommendedName>
</protein>
<feature type="domain" description="Nucleotidyltransferase-like" evidence="1">
    <location>
        <begin position="107"/>
        <end position="307"/>
    </location>
</feature>
<comment type="caution">
    <text evidence="2">The sequence shown here is derived from an EMBL/GenBank/DDBJ whole genome shotgun (WGS) entry which is preliminary data.</text>
</comment>
<evidence type="ECO:0000313" key="2">
    <source>
        <dbReference type="EMBL" id="MBK6974922.1"/>
    </source>
</evidence>
<proteinExistence type="predicted"/>
<gene>
    <name evidence="2" type="ORF">IPH26_18985</name>
</gene>